<proteinExistence type="predicted"/>
<protein>
    <submittedName>
        <fullName evidence="1">Uncharacterized protein</fullName>
    </submittedName>
</protein>
<name>X0U5C2_9ZZZZ</name>
<dbReference type="AlphaFoldDB" id="X0U5C2"/>
<gene>
    <name evidence="1" type="ORF">S01H1_30009</name>
</gene>
<comment type="caution">
    <text evidence="1">The sequence shown here is derived from an EMBL/GenBank/DDBJ whole genome shotgun (WGS) entry which is preliminary data.</text>
</comment>
<reference evidence="1" key="1">
    <citation type="journal article" date="2014" name="Front. Microbiol.">
        <title>High frequency of phylogenetically diverse reductive dehalogenase-homologous genes in deep subseafloor sedimentary metagenomes.</title>
        <authorList>
            <person name="Kawai M."/>
            <person name="Futagami T."/>
            <person name="Toyoda A."/>
            <person name="Takaki Y."/>
            <person name="Nishi S."/>
            <person name="Hori S."/>
            <person name="Arai W."/>
            <person name="Tsubouchi T."/>
            <person name="Morono Y."/>
            <person name="Uchiyama I."/>
            <person name="Ito T."/>
            <person name="Fujiyama A."/>
            <person name="Inagaki F."/>
            <person name="Takami H."/>
        </authorList>
    </citation>
    <scope>NUCLEOTIDE SEQUENCE</scope>
    <source>
        <strain evidence="1">Expedition CK06-06</strain>
    </source>
</reference>
<dbReference type="EMBL" id="BARS01018442">
    <property type="protein sequence ID" value="GAF94536.1"/>
    <property type="molecule type" value="Genomic_DNA"/>
</dbReference>
<sequence length="57" mass="6508">GGEKYYDALDTRLAGVLALTTTPEDACAALYDDWVRITDEYGKEDQQRYYRESLGLK</sequence>
<feature type="non-terminal residue" evidence="1">
    <location>
        <position position="1"/>
    </location>
</feature>
<accession>X0U5C2</accession>
<organism evidence="1">
    <name type="scientific">marine sediment metagenome</name>
    <dbReference type="NCBI Taxonomy" id="412755"/>
    <lineage>
        <taxon>unclassified sequences</taxon>
        <taxon>metagenomes</taxon>
        <taxon>ecological metagenomes</taxon>
    </lineage>
</organism>
<evidence type="ECO:0000313" key="1">
    <source>
        <dbReference type="EMBL" id="GAF94536.1"/>
    </source>
</evidence>